<evidence type="ECO:0000259" key="5">
    <source>
        <dbReference type="PROSITE" id="PS50893"/>
    </source>
</evidence>
<sequence>MAGVDIRAEGLSKRYRLGHARRHDSLKELLGETLRGRGAFLRSAPGEGELWALRDASFEIRVGEIVGIVGGNGAGKSTLLKILSRVTYPTRGMVDLYGRVSSLLEVGTGFHPELTGRENIFLNSAILGMRLAETRRKFDEIVEFSGVEMFLDTPVKHYSSGMYVRLAFAVAAHLDPEILLVDEVLAVGDAEFQRRCLAKIGEVARGGRTVLIVSHNLSTVQSLCPRVIFLRAGRIEYDGEASSAVHAYLRSIEESSALDISERADRLGMGWTRIADLSVSAAGGAALATGAPACFRFRSEKALPHLSCRFTIYDRVGQAVVTFDSSVRSPADVDEPSLGNELVCELDELPLRPGRYHLDASLYTGPELQDHLEGAAFFEVEPGRMRGRPETAGDDNGSVCVPHRWRQSGRAATWT</sequence>
<dbReference type="PANTHER" id="PTHR46743">
    <property type="entry name" value="TEICHOIC ACIDS EXPORT ATP-BINDING PROTEIN TAGH"/>
    <property type="match status" value="1"/>
</dbReference>
<evidence type="ECO:0000256" key="2">
    <source>
        <dbReference type="ARBA" id="ARBA00022448"/>
    </source>
</evidence>
<dbReference type="RefSeq" id="WP_148596081.1">
    <property type="nucleotide sequence ID" value="NZ_CP042997.1"/>
</dbReference>
<dbReference type="InterPro" id="IPR015860">
    <property type="entry name" value="ABC_transpr_TagH-like"/>
</dbReference>
<dbReference type="PROSITE" id="PS50893">
    <property type="entry name" value="ABC_TRANSPORTER_2"/>
    <property type="match status" value="1"/>
</dbReference>
<dbReference type="CDD" id="cd10147">
    <property type="entry name" value="Wzt_C-like"/>
    <property type="match status" value="1"/>
</dbReference>
<dbReference type="Gene3D" id="2.70.50.60">
    <property type="entry name" value="abc- transporter (atp binding component) like domain"/>
    <property type="match status" value="1"/>
</dbReference>
<reference evidence="6 7" key="1">
    <citation type="submission" date="2019-08" db="EMBL/GenBank/DDBJ databases">
        <title>Deep-cultivation of Planctomycetes and their phenomic and genomic characterization uncovers novel biology.</title>
        <authorList>
            <person name="Wiegand S."/>
            <person name="Jogler M."/>
            <person name="Boedeker C."/>
            <person name="Pinto D."/>
            <person name="Vollmers J."/>
            <person name="Rivas-Marin E."/>
            <person name="Kohn T."/>
            <person name="Peeters S.H."/>
            <person name="Heuer A."/>
            <person name="Rast P."/>
            <person name="Oberbeckmann S."/>
            <person name="Bunk B."/>
            <person name="Jeske O."/>
            <person name="Meyerdierks A."/>
            <person name="Storesund J.E."/>
            <person name="Kallscheuer N."/>
            <person name="Luecker S."/>
            <person name="Lage O.M."/>
            <person name="Pohl T."/>
            <person name="Merkel B.J."/>
            <person name="Hornburger P."/>
            <person name="Mueller R.-W."/>
            <person name="Bruemmer F."/>
            <person name="Labrenz M."/>
            <person name="Spormann A.M."/>
            <person name="Op den Camp H."/>
            <person name="Overmann J."/>
            <person name="Amann R."/>
            <person name="Jetten M.S.M."/>
            <person name="Mascher T."/>
            <person name="Medema M.H."/>
            <person name="Devos D.P."/>
            <person name="Kaster A.-K."/>
            <person name="Ovreas L."/>
            <person name="Rohde M."/>
            <person name="Galperin M.Y."/>
            <person name="Jogler C."/>
        </authorList>
    </citation>
    <scope>NUCLEOTIDE SEQUENCE [LARGE SCALE GENOMIC DNA]</scope>
    <source>
        <strain evidence="6 7">OJF2</strain>
    </source>
</reference>
<proteinExistence type="inferred from homology"/>
<dbReference type="PANTHER" id="PTHR46743:SF2">
    <property type="entry name" value="TEICHOIC ACIDS EXPORT ATP-BINDING PROTEIN TAGH"/>
    <property type="match status" value="1"/>
</dbReference>
<dbReference type="GO" id="GO:0005524">
    <property type="term" value="F:ATP binding"/>
    <property type="evidence" value="ECO:0007669"/>
    <property type="project" value="UniProtKB-KW"/>
</dbReference>
<dbReference type="AlphaFoldDB" id="A0A5B9W734"/>
<evidence type="ECO:0000313" key="6">
    <source>
        <dbReference type="EMBL" id="QEH36388.1"/>
    </source>
</evidence>
<dbReference type="InterPro" id="IPR027417">
    <property type="entry name" value="P-loop_NTPase"/>
</dbReference>
<dbReference type="Proteomes" id="UP000324233">
    <property type="component" value="Chromosome"/>
</dbReference>
<dbReference type="Pfam" id="PF00005">
    <property type="entry name" value="ABC_tran"/>
    <property type="match status" value="1"/>
</dbReference>
<evidence type="ECO:0000313" key="7">
    <source>
        <dbReference type="Proteomes" id="UP000324233"/>
    </source>
</evidence>
<gene>
    <name evidence="6" type="primary">tagH_2</name>
    <name evidence="6" type="ORF">OJF2_49510</name>
</gene>
<dbReference type="GO" id="GO:0140359">
    <property type="term" value="F:ABC-type transporter activity"/>
    <property type="evidence" value="ECO:0007669"/>
    <property type="project" value="InterPro"/>
</dbReference>
<organism evidence="6 7">
    <name type="scientific">Aquisphaera giovannonii</name>
    <dbReference type="NCBI Taxonomy" id="406548"/>
    <lineage>
        <taxon>Bacteria</taxon>
        <taxon>Pseudomonadati</taxon>
        <taxon>Planctomycetota</taxon>
        <taxon>Planctomycetia</taxon>
        <taxon>Isosphaerales</taxon>
        <taxon>Isosphaeraceae</taxon>
        <taxon>Aquisphaera</taxon>
    </lineage>
</organism>
<dbReference type="EMBL" id="CP042997">
    <property type="protein sequence ID" value="QEH36388.1"/>
    <property type="molecule type" value="Genomic_DNA"/>
</dbReference>
<accession>A0A5B9W734</accession>
<keyword evidence="4 6" id="KW-0067">ATP-binding</keyword>
<dbReference type="SMART" id="SM00382">
    <property type="entry name" value="AAA"/>
    <property type="match status" value="1"/>
</dbReference>
<evidence type="ECO:0000256" key="3">
    <source>
        <dbReference type="ARBA" id="ARBA00022741"/>
    </source>
</evidence>
<dbReference type="InterPro" id="IPR050683">
    <property type="entry name" value="Bact_Polysacc_Export_ATP-bd"/>
</dbReference>
<keyword evidence="7" id="KW-1185">Reference proteome</keyword>
<dbReference type="SUPFAM" id="SSF52540">
    <property type="entry name" value="P-loop containing nucleoside triphosphate hydrolases"/>
    <property type="match status" value="1"/>
</dbReference>
<dbReference type="KEGG" id="agv:OJF2_49510"/>
<comment type="similarity">
    <text evidence="1">Belongs to the ABC transporter superfamily.</text>
</comment>
<dbReference type="InterPro" id="IPR003593">
    <property type="entry name" value="AAA+_ATPase"/>
</dbReference>
<dbReference type="GO" id="GO:0016020">
    <property type="term" value="C:membrane"/>
    <property type="evidence" value="ECO:0007669"/>
    <property type="project" value="InterPro"/>
</dbReference>
<dbReference type="OrthoDB" id="9778870at2"/>
<dbReference type="Gene3D" id="3.40.50.300">
    <property type="entry name" value="P-loop containing nucleotide triphosphate hydrolases"/>
    <property type="match status" value="1"/>
</dbReference>
<keyword evidence="3" id="KW-0547">Nucleotide-binding</keyword>
<name>A0A5B9W734_9BACT</name>
<dbReference type="Pfam" id="PF14524">
    <property type="entry name" value="Wzt_C"/>
    <property type="match status" value="1"/>
</dbReference>
<dbReference type="InterPro" id="IPR029439">
    <property type="entry name" value="Wzt_C"/>
</dbReference>
<evidence type="ECO:0000256" key="1">
    <source>
        <dbReference type="ARBA" id="ARBA00005417"/>
    </source>
</evidence>
<dbReference type="CDD" id="cd03220">
    <property type="entry name" value="ABC_KpsT_Wzt"/>
    <property type="match status" value="1"/>
</dbReference>
<dbReference type="GO" id="GO:0016887">
    <property type="term" value="F:ATP hydrolysis activity"/>
    <property type="evidence" value="ECO:0007669"/>
    <property type="project" value="InterPro"/>
</dbReference>
<feature type="domain" description="ABC transporter" evidence="5">
    <location>
        <begin position="34"/>
        <end position="257"/>
    </location>
</feature>
<evidence type="ECO:0000256" key="4">
    <source>
        <dbReference type="ARBA" id="ARBA00022840"/>
    </source>
</evidence>
<keyword evidence="2" id="KW-0813">Transport</keyword>
<protein>
    <submittedName>
        <fullName evidence="6">Teichoic acids export ATP-binding protein TagH</fullName>
    </submittedName>
</protein>
<dbReference type="InterPro" id="IPR003439">
    <property type="entry name" value="ABC_transporter-like_ATP-bd"/>
</dbReference>